<evidence type="ECO:0000256" key="6">
    <source>
        <dbReference type="ARBA" id="ARBA00022840"/>
    </source>
</evidence>
<dbReference type="STRING" id="1618573.UT19_C0016G0013"/>
<reference evidence="15 16" key="1">
    <citation type="journal article" date="2015" name="Nature">
        <title>rRNA introns, odd ribosomes, and small enigmatic genomes across a large radiation of phyla.</title>
        <authorList>
            <person name="Brown C.T."/>
            <person name="Hug L.A."/>
            <person name="Thomas B.C."/>
            <person name="Sharon I."/>
            <person name="Castelle C.J."/>
            <person name="Singh A."/>
            <person name="Wilkins M.J."/>
            <person name="Williams K.H."/>
            <person name="Banfield J.F."/>
        </authorList>
    </citation>
    <scope>NUCLEOTIDE SEQUENCE [LARGE SCALE GENOMIC DNA]</scope>
</reference>
<keyword evidence="4" id="KW-0547">Nucleotide-binding</keyword>
<comment type="similarity">
    <text evidence="2">Belongs to the ATPase alpha/beta chains family.</text>
</comment>
<evidence type="ECO:0000256" key="9">
    <source>
        <dbReference type="ARBA" id="ARBA00023136"/>
    </source>
</evidence>
<dbReference type="InterPro" id="IPR036121">
    <property type="entry name" value="ATPase_F1/V1/A1_a/bsu_N_sf"/>
</dbReference>
<dbReference type="Gene3D" id="3.40.50.300">
    <property type="entry name" value="P-loop containing nucleotide triphosphate hydrolases"/>
    <property type="match status" value="1"/>
</dbReference>
<evidence type="ECO:0000256" key="3">
    <source>
        <dbReference type="ARBA" id="ARBA00022448"/>
    </source>
</evidence>
<dbReference type="PANTHER" id="PTHR48082:SF2">
    <property type="entry name" value="ATP SYNTHASE SUBUNIT ALPHA, MITOCHONDRIAL"/>
    <property type="match status" value="1"/>
</dbReference>
<comment type="subunit">
    <text evidence="12">F-type ATPases have 2 components, CF(1) - the catalytic core - and CF(0) - the membrane proton channel. CF(1) has five subunits: alpha(3), beta(3), gamma(1), delta(1), epsilon(1). CF(0) has four main subunits: a(1), b(1), b'(1) and c(9-12).</text>
</comment>
<feature type="domain" description="ATPase F1/V1/A1 complex alpha/beta subunit nucleotide-binding" evidence="13">
    <location>
        <begin position="134"/>
        <end position="345"/>
    </location>
</feature>
<dbReference type="Gene3D" id="2.40.30.20">
    <property type="match status" value="1"/>
</dbReference>
<dbReference type="SUPFAM" id="SSF52540">
    <property type="entry name" value="P-loop containing nucleoside triphosphate hydrolases"/>
    <property type="match status" value="1"/>
</dbReference>
<dbReference type="Proteomes" id="UP000034932">
    <property type="component" value="Unassembled WGS sequence"/>
</dbReference>
<evidence type="ECO:0000259" key="14">
    <source>
        <dbReference type="Pfam" id="PF00306"/>
    </source>
</evidence>
<dbReference type="InterPro" id="IPR023366">
    <property type="entry name" value="ATP_synth_asu-like_sf"/>
</dbReference>
<keyword evidence="6" id="KW-0067">ATP-binding</keyword>
<feature type="domain" description="ATP synthase alpha subunit C-terminal" evidence="14">
    <location>
        <begin position="352"/>
        <end position="458"/>
    </location>
</feature>
<dbReference type="GO" id="GO:0046933">
    <property type="term" value="F:proton-transporting ATP synthase activity, rotational mechanism"/>
    <property type="evidence" value="ECO:0007669"/>
    <property type="project" value="InterPro"/>
</dbReference>
<dbReference type="InterPro" id="IPR027417">
    <property type="entry name" value="P-loop_NTPase"/>
</dbReference>
<keyword evidence="5" id="KW-0375">Hydrogen ion transport</keyword>
<organism evidence="15 16">
    <name type="scientific">Candidatus Woesebacteria bacterium GW2011_GWB1_39_10b</name>
    <dbReference type="NCBI Taxonomy" id="1618573"/>
    <lineage>
        <taxon>Bacteria</taxon>
        <taxon>Candidatus Woeseibacteriota</taxon>
    </lineage>
</organism>
<dbReference type="InterPro" id="IPR038376">
    <property type="entry name" value="ATP_synth_asu_C_sf"/>
</dbReference>
<evidence type="ECO:0000313" key="15">
    <source>
        <dbReference type="EMBL" id="KKQ93200.1"/>
    </source>
</evidence>
<dbReference type="PATRIC" id="fig|1618573.3.peg.899"/>
<keyword evidence="7" id="KW-1278">Translocase</keyword>
<comment type="subcellular location">
    <subcellularLocation>
        <location evidence="1">Membrane</location>
    </subcellularLocation>
</comment>
<evidence type="ECO:0000256" key="11">
    <source>
        <dbReference type="ARBA" id="ARBA00023310"/>
    </source>
</evidence>
<keyword evidence="9" id="KW-0472">Membrane</keyword>
<dbReference type="GO" id="GO:0005524">
    <property type="term" value="F:ATP binding"/>
    <property type="evidence" value="ECO:0007669"/>
    <property type="project" value="UniProtKB-KW"/>
</dbReference>
<keyword evidence="11" id="KW-0066">ATP synthesis</keyword>
<dbReference type="AlphaFoldDB" id="A0A0G0LYW9"/>
<evidence type="ECO:0000256" key="4">
    <source>
        <dbReference type="ARBA" id="ARBA00022741"/>
    </source>
</evidence>
<name>A0A0G0LYW9_9BACT</name>
<dbReference type="GO" id="GO:0045259">
    <property type="term" value="C:proton-transporting ATP synthase complex"/>
    <property type="evidence" value="ECO:0007669"/>
    <property type="project" value="UniProtKB-KW"/>
</dbReference>
<dbReference type="Gene3D" id="1.20.150.20">
    <property type="entry name" value="ATP synthase alpha/beta chain, C-terminal domain"/>
    <property type="match status" value="1"/>
</dbReference>
<proteinExistence type="inferred from homology"/>
<sequence length="487" mass="54499">MNDFNHYLETMEEIGFVDSSFYSIVYVTGLPQVHPSEIVVFETGDLGQVITLTSGFVEILLLTNAELRVGTKVVRTGKNFEVPVGEELFGRVISPLGAAYDRGKAITPLRTRPVDTEPPRILVRAQVEKFLETGVTLVDLVVPLGRGQRELVIGDRKTGKTEFVLQTILTQASYGTICIYAVIGQKQIDIQKLSEFFQNNKIAKSTIIVASSSSDPSGLIYLTPYTAMAIAEHFKDQGKDVLLILDDLTSHARCYREISLLAKRFPGRSSYPGDIFYLHARLLERAGNFKNGSITALPLAESILGDLSGYIQTNLMAMTDGHIFFDIELYNQGKRPAVNPFLSVSRVGRQTQTPFLKDVGQEVSIFLVNYERMKQFLHFGAEVGENARKILALGERLDIFFNQGAGKTIPITANVILLTALWAGIWNDTRKEDLKREMESIVLGYQTDSNYKKQIDDLVASSKIFPDLVNYIRRSPEIIMDKLRRAR</sequence>
<dbReference type="InterPro" id="IPR005294">
    <property type="entry name" value="ATP_synth_F1_asu"/>
</dbReference>
<evidence type="ECO:0000256" key="1">
    <source>
        <dbReference type="ARBA" id="ARBA00004370"/>
    </source>
</evidence>
<keyword evidence="10" id="KW-0139">CF(1)</keyword>
<evidence type="ECO:0000256" key="2">
    <source>
        <dbReference type="ARBA" id="ARBA00008936"/>
    </source>
</evidence>
<evidence type="ECO:0000256" key="10">
    <source>
        <dbReference type="ARBA" id="ARBA00023196"/>
    </source>
</evidence>
<dbReference type="SUPFAM" id="SSF47917">
    <property type="entry name" value="C-terminal domain of alpha and beta subunits of F1 ATP synthase"/>
    <property type="match status" value="1"/>
</dbReference>
<keyword evidence="8" id="KW-0406">Ion transport</keyword>
<evidence type="ECO:0000256" key="8">
    <source>
        <dbReference type="ARBA" id="ARBA00023065"/>
    </source>
</evidence>
<dbReference type="FunFam" id="3.40.50.300:FF:002432">
    <property type="entry name" value="ATP synthase subunit alpha, mitochondrial"/>
    <property type="match status" value="1"/>
</dbReference>
<evidence type="ECO:0000259" key="13">
    <source>
        <dbReference type="Pfam" id="PF00006"/>
    </source>
</evidence>
<dbReference type="GO" id="GO:0043531">
    <property type="term" value="F:ADP binding"/>
    <property type="evidence" value="ECO:0007669"/>
    <property type="project" value="TreeGrafter"/>
</dbReference>
<evidence type="ECO:0000256" key="5">
    <source>
        <dbReference type="ARBA" id="ARBA00022781"/>
    </source>
</evidence>
<evidence type="ECO:0000256" key="7">
    <source>
        <dbReference type="ARBA" id="ARBA00022967"/>
    </source>
</evidence>
<gene>
    <name evidence="15" type="ORF">UT19_C0016G0013</name>
</gene>
<dbReference type="PANTHER" id="PTHR48082">
    <property type="entry name" value="ATP SYNTHASE SUBUNIT ALPHA, MITOCHONDRIAL"/>
    <property type="match status" value="1"/>
</dbReference>
<dbReference type="SUPFAM" id="SSF50615">
    <property type="entry name" value="N-terminal domain of alpha and beta subunits of F1 ATP synthase"/>
    <property type="match status" value="1"/>
</dbReference>
<accession>A0A0G0LYW9</accession>
<evidence type="ECO:0000313" key="16">
    <source>
        <dbReference type="Proteomes" id="UP000034932"/>
    </source>
</evidence>
<dbReference type="InterPro" id="IPR000194">
    <property type="entry name" value="ATPase_F1/V1/A1_a/bsu_nucl-bd"/>
</dbReference>
<dbReference type="EMBL" id="LBVW01000016">
    <property type="protein sequence ID" value="KKQ93200.1"/>
    <property type="molecule type" value="Genomic_DNA"/>
</dbReference>
<protein>
    <submittedName>
        <fullName evidence="15">ATP synthase subunit alpha</fullName>
    </submittedName>
</protein>
<dbReference type="InterPro" id="IPR000793">
    <property type="entry name" value="ATP_synth_asu_C"/>
</dbReference>
<keyword evidence="3" id="KW-0813">Transport</keyword>
<dbReference type="Pfam" id="PF00306">
    <property type="entry name" value="ATP-synt_ab_C"/>
    <property type="match status" value="1"/>
</dbReference>
<comment type="caution">
    <text evidence="15">The sequence shown here is derived from an EMBL/GenBank/DDBJ whole genome shotgun (WGS) entry which is preliminary data.</text>
</comment>
<dbReference type="Pfam" id="PF00006">
    <property type="entry name" value="ATP-synt_ab"/>
    <property type="match status" value="1"/>
</dbReference>
<evidence type="ECO:0000256" key="12">
    <source>
        <dbReference type="ARBA" id="ARBA00026013"/>
    </source>
</evidence>